<accession>A0A8X8Z962</accession>
<evidence type="ECO:0000313" key="3">
    <source>
        <dbReference type="Proteomes" id="UP000298416"/>
    </source>
</evidence>
<reference evidence="2" key="1">
    <citation type="submission" date="2018-01" db="EMBL/GenBank/DDBJ databases">
        <authorList>
            <person name="Mao J.F."/>
        </authorList>
    </citation>
    <scope>NUCLEOTIDE SEQUENCE</scope>
    <source>
        <strain evidence="2">Huo1</strain>
        <tissue evidence="2">Leaf</tissue>
    </source>
</reference>
<feature type="compositionally biased region" description="Basic and acidic residues" evidence="1">
    <location>
        <begin position="61"/>
        <end position="70"/>
    </location>
</feature>
<reference evidence="2" key="2">
    <citation type="submission" date="2020-08" db="EMBL/GenBank/DDBJ databases">
        <title>Plant Genome Project.</title>
        <authorList>
            <person name="Zhang R.-G."/>
        </authorList>
    </citation>
    <scope>NUCLEOTIDE SEQUENCE</scope>
    <source>
        <strain evidence="2">Huo1</strain>
        <tissue evidence="2">Leaf</tissue>
    </source>
</reference>
<evidence type="ECO:0000313" key="2">
    <source>
        <dbReference type="EMBL" id="KAG6396028.1"/>
    </source>
</evidence>
<keyword evidence="3" id="KW-1185">Reference proteome</keyword>
<gene>
    <name evidence="2" type="ORF">SASPL_142166</name>
</gene>
<evidence type="ECO:0000256" key="1">
    <source>
        <dbReference type="SAM" id="MobiDB-lite"/>
    </source>
</evidence>
<dbReference type="AlphaFoldDB" id="A0A8X8Z962"/>
<dbReference type="Proteomes" id="UP000298416">
    <property type="component" value="Unassembled WGS sequence"/>
</dbReference>
<feature type="region of interest" description="Disordered" evidence="1">
    <location>
        <begin position="55"/>
        <end position="111"/>
    </location>
</feature>
<name>A0A8X8Z962_SALSN</name>
<organism evidence="2">
    <name type="scientific">Salvia splendens</name>
    <name type="common">Scarlet sage</name>
    <dbReference type="NCBI Taxonomy" id="180675"/>
    <lineage>
        <taxon>Eukaryota</taxon>
        <taxon>Viridiplantae</taxon>
        <taxon>Streptophyta</taxon>
        <taxon>Embryophyta</taxon>
        <taxon>Tracheophyta</taxon>
        <taxon>Spermatophyta</taxon>
        <taxon>Magnoliopsida</taxon>
        <taxon>eudicotyledons</taxon>
        <taxon>Gunneridae</taxon>
        <taxon>Pentapetalae</taxon>
        <taxon>asterids</taxon>
        <taxon>lamiids</taxon>
        <taxon>Lamiales</taxon>
        <taxon>Lamiaceae</taxon>
        <taxon>Nepetoideae</taxon>
        <taxon>Mentheae</taxon>
        <taxon>Salviinae</taxon>
        <taxon>Salvia</taxon>
        <taxon>Salvia subgen. Calosphace</taxon>
        <taxon>core Calosphace</taxon>
    </lineage>
</organism>
<dbReference type="EMBL" id="PNBA02000016">
    <property type="protein sequence ID" value="KAG6396028.1"/>
    <property type="molecule type" value="Genomic_DNA"/>
</dbReference>
<proteinExistence type="predicted"/>
<sequence length="136" mass="14782">MAAGGLPLPPPLNGDCLPPEFDEVHGFGLPFQCRDFLTFTLVGDGIFHVKRYDVHTGVPPRSDDKDIVKEDADDNPTAPKGRSSDEYQPSETETDSSDGSEYVDDHGALDVDGCPTFVVTITTSHLDRTLKVPFGF</sequence>
<feature type="compositionally biased region" description="Acidic residues" evidence="1">
    <location>
        <begin position="92"/>
        <end position="102"/>
    </location>
</feature>
<comment type="caution">
    <text evidence="2">The sequence shown here is derived from an EMBL/GenBank/DDBJ whole genome shotgun (WGS) entry which is preliminary data.</text>
</comment>
<protein>
    <submittedName>
        <fullName evidence="2">Uncharacterized protein</fullName>
    </submittedName>
</protein>